<dbReference type="InterPro" id="IPR036397">
    <property type="entry name" value="RNaseH_sf"/>
</dbReference>
<dbReference type="InterPro" id="IPR013103">
    <property type="entry name" value="RVT_2"/>
</dbReference>
<sequence>MISHSTLPESLWGEAIKTAVYILNRVPSKAVAKTPYELWTSKKPSIRHLHVWSCPAEARPYKPNEKKLDSRTVSCYFVGYSERSRGFKFYDPSTRSFFETGNAKFIEDVELSGRESLRKVVFEKKSVNIPIITTGHGHIMFDDTIQNVQLITRIQDTLEIPPAQVMELIQVHQEFDMGLEDDPISVSQVKQSSDSEKWIEAMKDEMKSMKDNGVWDLVELPKGVKPIGCKWIFKTKWDSKGNIVRYKARLVAKGFTQKEGIDYKETFSLVSSKDSFRIIMTLVAHYDLELHQMDVKNCVS</sequence>
<dbReference type="Pfam" id="PF07727">
    <property type="entry name" value="RVT_2"/>
    <property type="match status" value="1"/>
</dbReference>
<reference evidence="5 6" key="1">
    <citation type="journal article" date="2018" name="PLoS Genet.">
        <title>Population sequencing reveals clonal diversity and ancestral inbreeding in the grapevine cultivar Chardonnay.</title>
        <authorList>
            <person name="Roach M.J."/>
            <person name="Johnson D.L."/>
            <person name="Bohlmann J."/>
            <person name="van Vuuren H.J."/>
            <person name="Jones S.J."/>
            <person name="Pretorius I.S."/>
            <person name="Schmidt S.A."/>
            <person name="Borneman A.R."/>
        </authorList>
    </citation>
    <scope>NUCLEOTIDE SEQUENCE [LARGE SCALE GENOMIC DNA]</scope>
    <source>
        <strain evidence="6">cv. Chardonnay</strain>
        <tissue evidence="5">Leaf</tissue>
    </source>
</reference>
<evidence type="ECO:0000259" key="3">
    <source>
        <dbReference type="Pfam" id="PF07727"/>
    </source>
</evidence>
<dbReference type="PANTHER" id="PTHR42648">
    <property type="entry name" value="TRANSPOSASE, PUTATIVE-RELATED"/>
    <property type="match status" value="1"/>
</dbReference>
<dbReference type="Pfam" id="PF25597">
    <property type="entry name" value="SH3_retrovirus"/>
    <property type="match status" value="1"/>
</dbReference>
<dbReference type="PANTHER" id="PTHR42648:SF28">
    <property type="entry name" value="TRANSPOSON-ENCODED PROTEIN WITH RIBONUCLEASE H-LIKE AND RETROVIRUS ZINC FINGER-LIKE DOMAINS"/>
    <property type="match status" value="1"/>
</dbReference>
<evidence type="ECO:0000313" key="6">
    <source>
        <dbReference type="Proteomes" id="UP000288805"/>
    </source>
</evidence>
<protein>
    <submittedName>
        <fullName evidence="5">Retrovirus-related Pol polyprotein from transposon TNT 1-94</fullName>
    </submittedName>
</protein>
<evidence type="ECO:0000256" key="1">
    <source>
        <dbReference type="ARBA" id="ARBA00022723"/>
    </source>
</evidence>
<gene>
    <name evidence="5" type="primary">POLX_3973</name>
    <name evidence="5" type="ORF">CK203_019359</name>
</gene>
<dbReference type="GO" id="GO:0046872">
    <property type="term" value="F:metal ion binding"/>
    <property type="evidence" value="ECO:0007669"/>
    <property type="project" value="UniProtKB-KW"/>
</dbReference>
<dbReference type="Proteomes" id="UP000288805">
    <property type="component" value="Unassembled WGS sequence"/>
</dbReference>
<comment type="caution">
    <text evidence="5">The sequence shown here is derived from an EMBL/GenBank/DDBJ whole genome shotgun (WGS) entry which is preliminary data.</text>
</comment>
<dbReference type="InterPro" id="IPR012337">
    <property type="entry name" value="RNaseH-like_sf"/>
</dbReference>
<evidence type="ECO:0000259" key="4">
    <source>
        <dbReference type="Pfam" id="PF25597"/>
    </source>
</evidence>
<dbReference type="GO" id="GO:0016787">
    <property type="term" value="F:hydrolase activity"/>
    <property type="evidence" value="ECO:0007669"/>
    <property type="project" value="UniProtKB-KW"/>
</dbReference>
<evidence type="ECO:0000256" key="2">
    <source>
        <dbReference type="ARBA" id="ARBA00022801"/>
    </source>
</evidence>
<keyword evidence="1" id="KW-0479">Metal-binding</keyword>
<dbReference type="AlphaFoldDB" id="A0A438IYW5"/>
<dbReference type="GO" id="GO:0003676">
    <property type="term" value="F:nucleic acid binding"/>
    <property type="evidence" value="ECO:0007669"/>
    <property type="project" value="InterPro"/>
</dbReference>
<dbReference type="EMBL" id="QGNW01000073">
    <property type="protein sequence ID" value="RVX01905.1"/>
    <property type="molecule type" value="Genomic_DNA"/>
</dbReference>
<keyword evidence="2" id="KW-0378">Hydrolase</keyword>
<dbReference type="SUPFAM" id="SSF53098">
    <property type="entry name" value="Ribonuclease H-like"/>
    <property type="match status" value="1"/>
</dbReference>
<dbReference type="InterPro" id="IPR057670">
    <property type="entry name" value="SH3_retrovirus"/>
</dbReference>
<organism evidence="5 6">
    <name type="scientific">Vitis vinifera</name>
    <name type="common">Grape</name>
    <dbReference type="NCBI Taxonomy" id="29760"/>
    <lineage>
        <taxon>Eukaryota</taxon>
        <taxon>Viridiplantae</taxon>
        <taxon>Streptophyta</taxon>
        <taxon>Embryophyta</taxon>
        <taxon>Tracheophyta</taxon>
        <taxon>Spermatophyta</taxon>
        <taxon>Magnoliopsida</taxon>
        <taxon>eudicotyledons</taxon>
        <taxon>Gunneridae</taxon>
        <taxon>Pentapetalae</taxon>
        <taxon>rosids</taxon>
        <taxon>Vitales</taxon>
        <taxon>Vitaceae</taxon>
        <taxon>Viteae</taxon>
        <taxon>Vitis</taxon>
    </lineage>
</organism>
<evidence type="ECO:0000313" key="5">
    <source>
        <dbReference type="EMBL" id="RVX01905.1"/>
    </source>
</evidence>
<feature type="domain" description="Reverse transcriptase Ty1/copia-type" evidence="3">
    <location>
        <begin position="212"/>
        <end position="297"/>
    </location>
</feature>
<name>A0A438IYW5_VITVI</name>
<dbReference type="Gene3D" id="3.30.420.10">
    <property type="entry name" value="Ribonuclease H-like superfamily/Ribonuclease H"/>
    <property type="match status" value="1"/>
</dbReference>
<accession>A0A438IYW5</accession>
<proteinExistence type="predicted"/>
<dbReference type="InterPro" id="IPR039537">
    <property type="entry name" value="Retrotran_Ty1/copia-like"/>
</dbReference>
<feature type="domain" description="Retroviral polymerase SH3-like" evidence="4">
    <location>
        <begin position="55"/>
        <end position="113"/>
    </location>
</feature>